<feature type="transmembrane region" description="Helical" evidence="5">
    <location>
        <begin position="34"/>
        <end position="55"/>
    </location>
</feature>
<accession>A0A067TI47</accession>
<keyword evidence="2 5" id="KW-0812">Transmembrane</keyword>
<keyword evidence="4 5" id="KW-0472">Membrane</keyword>
<gene>
    <name evidence="6" type="ORF">GALMADRAFT_137377</name>
</gene>
<dbReference type="SUPFAM" id="SSF81321">
    <property type="entry name" value="Family A G protein-coupled receptor-like"/>
    <property type="match status" value="1"/>
</dbReference>
<keyword evidence="7" id="KW-1185">Reference proteome</keyword>
<dbReference type="STRING" id="685588.A0A067TI47"/>
<evidence type="ECO:0000256" key="3">
    <source>
        <dbReference type="ARBA" id="ARBA00022989"/>
    </source>
</evidence>
<feature type="transmembrane region" description="Helical" evidence="5">
    <location>
        <begin position="269"/>
        <end position="289"/>
    </location>
</feature>
<sequence length="372" mass="41724">MNTNGSGPSGINLTSNNHFIGDYLTHYLTRGQSVGLTIVAEASLASLLAVLYVFVIISRNVAWRVRNSPTNRWQVFYTPMDLLMFSLFSADLLQAIGGVMNLKWINDGKVQVGDFCSAQGILKQLGETGVAITTLLITLYTFLGIWLGKAIRSMKITRAVLSAAWLCIVLVVITGNAVNRGPNRMPFISPTPYWCWIGQSYIHWRIWGEYFWLWITLGFSIVAYVPLWLWSRGNIILDDHSWWKFTLQHADMDADPVLRGLRRRSLMMLAYPFAYCISTLPLSIVRWIGFVEGPSNISSTATLIVDTMFNLSGTFNVVLLLTTRPDSVLFGKQAHIPLGHALRPVQLALHSEGIQSIRRDDDTELGKLPSRS</sequence>
<evidence type="ECO:0000313" key="6">
    <source>
        <dbReference type="EMBL" id="KDR79579.1"/>
    </source>
</evidence>
<dbReference type="AlphaFoldDB" id="A0A067TI47"/>
<evidence type="ECO:0000256" key="5">
    <source>
        <dbReference type="SAM" id="Phobius"/>
    </source>
</evidence>
<name>A0A067TI47_GALM3</name>
<dbReference type="Gene3D" id="1.20.1070.10">
    <property type="entry name" value="Rhodopsin 7-helix transmembrane proteins"/>
    <property type="match status" value="1"/>
</dbReference>
<evidence type="ECO:0000256" key="4">
    <source>
        <dbReference type="ARBA" id="ARBA00023136"/>
    </source>
</evidence>
<comment type="subcellular location">
    <subcellularLocation>
        <location evidence="1">Membrane</location>
        <topology evidence="1">Multi-pass membrane protein</topology>
    </subcellularLocation>
</comment>
<feature type="transmembrane region" description="Helical" evidence="5">
    <location>
        <begin position="301"/>
        <end position="322"/>
    </location>
</feature>
<organism evidence="6 7">
    <name type="scientific">Galerina marginata (strain CBS 339.88)</name>
    <dbReference type="NCBI Taxonomy" id="685588"/>
    <lineage>
        <taxon>Eukaryota</taxon>
        <taxon>Fungi</taxon>
        <taxon>Dikarya</taxon>
        <taxon>Basidiomycota</taxon>
        <taxon>Agaricomycotina</taxon>
        <taxon>Agaricomycetes</taxon>
        <taxon>Agaricomycetidae</taxon>
        <taxon>Agaricales</taxon>
        <taxon>Agaricineae</taxon>
        <taxon>Strophariaceae</taxon>
        <taxon>Galerina</taxon>
    </lineage>
</organism>
<dbReference type="PANTHER" id="PTHR23112">
    <property type="entry name" value="G PROTEIN-COUPLED RECEPTOR 157-RELATED"/>
    <property type="match status" value="1"/>
</dbReference>
<dbReference type="OrthoDB" id="100006at2759"/>
<dbReference type="Proteomes" id="UP000027222">
    <property type="component" value="Unassembled WGS sequence"/>
</dbReference>
<feature type="transmembrane region" description="Helical" evidence="5">
    <location>
        <begin position="159"/>
        <end position="178"/>
    </location>
</feature>
<protein>
    <submittedName>
        <fullName evidence="6">Uncharacterized protein</fullName>
    </submittedName>
</protein>
<reference evidence="7" key="1">
    <citation type="journal article" date="2014" name="Proc. Natl. Acad. Sci. U.S.A.">
        <title>Extensive sampling of basidiomycete genomes demonstrates inadequacy of the white-rot/brown-rot paradigm for wood decay fungi.</title>
        <authorList>
            <person name="Riley R."/>
            <person name="Salamov A.A."/>
            <person name="Brown D.W."/>
            <person name="Nagy L.G."/>
            <person name="Floudas D."/>
            <person name="Held B.W."/>
            <person name="Levasseur A."/>
            <person name="Lombard V."/>
            <person name="Morin E."/>
            <person name="Otillar R."/>
            <person name="Lindquist E.A."/>
            <person name="Sun H."/>
            <person name="LaButti K.M."/>
            <person name="Schmutz J."/>
            <person name="Jabbour D."/>
            <person name="Luo H."/>
            <person name="Baker S.E."/>
            <person name="Pisabarro A.G."/>
            <person name="Walton J.D."/>
            <person name="Blanchette R.A."/>
            <person name="Henrissat B."/>
            <person name="Martin F."/>
            <person name="Cullen D."/>
            <person name="Hibbett D.S."/>
            <person name="Grigoriev I.V."/>
        </authorList>
    </citation>
    <scope>NUCLEOTIDE SEQUENCE [LARGE SCALE GENOMIC DNA]</scope>
    <source>
        <strain evidence="7">CBS 339.88</strain>
    </source>
</reference>
<dbReference type="GO" id="GO:0004930">
    <property type="term" value="F:G protein-coupled receptor activity"/>
    <property type="evidence" value="ECO:0007669"/>
    <property type="project" value="TreeGrafter"/>
</dbReference>
<dbReference type="PANTHER" id="PTHR23112:SF37">
    <property type="entry name" value="G PROTEIN-COUPLED RECEPTOR GPR1"/>
    <property type="match status" value="1"/>
</dbReference>
<feature type="transmembrane region" description="Helical" evidence="5">
    <location>
        <begin position="211"/>
        <end position="230"/>
    </location>
</feature>
<dbReference type="GO" id="GO:0007189">
    <property type="term" value="P:adenylate cyclase-activating G protein-coupled receptor signaling pathway"/>
    <property type="evidence" value="ECO:0007669"/>
    <property type="project" value="TreeGrafter"/>
</dbReference>
<feature type="transmembrane region" description="Helical" evidence="5">
    <location>
        <begin position="129"/>
        <end position="147"/>
    </location>
</feature>
<proteinExistence type="predicted"/>
<evidence type="ECO:0000313" key="7">
    <source>
        <dbReference type="Proteomes" id="UP000027222"/>
    </source>
</evidence>
<evidence type="ECO:0000256" key="1">
    <source>
        <dbReference type="ARBA" id="ARBA00004141"/>
    </source>
</evidence>
<evidence type="ECO:0000256" key="2">
    <source>
        <dbReference type="ARBA" id="ARBA00022692"/>
    </source>
</evidence>
<dbReference type="HOGENOM" id="CLU_027149_0_1_1"/>
<dbReference type="EMBL" id="KL142373">
    <property type="protein sequence ID" value="KDR79579.1"/>
    <property type="molecule type" value="Genomic_DNA"/>
</dbReference>
<dbReference type="GO" id="GO:0005886">
    <property type="term" value="C:plasma membrane"/>
    <property type="evidence" value="ECO:0007669"/>
    <property type="project" value="TreeGrafter"/>
</dbReference>
<keyword evidence="3 5" id="KW-1133">Transmembrane helix</keyword>
<feature type="transmembrane region" description="Helical" evidence="5">
    <location>
        <begin position="75"/>
        <end position="96"/>
    </location>
</feature>